<evidence type="ECO:0000259" key="2">
    <source>
        <dbReference type="Pfam" id="PF00501"/>
    </source>
</evidence>
<dbReference type="SUPFAM" id="SSF56801">
    <property type="entry name" value="Acetyl-CoA synthetase-like"/>
    <property type="match status" value="1"/>
</dbReference>
<keyword evidence="5" id="KW-1185">Reference proteome</keyword>
<dbReference type="PhylomeDB" id="B4G747"/>
<dbReference type="Gene3D" id="3.40.50.12780">
    <property type="entry name" value="N-terminal domain of ligase-like"/>
    <property type="match status" value="1"/>
</dbReference>
<dbReference type="InterPro" id="IPR042099">
    <property type="entry name" value="ANL_N_sf"/>
</dbReference>
<sequence length="615" mass="68480">MFANLLRGCRQRMGWRPMAQRYFCLNLVYKDDYVERLRKSFNADERGSKLLLPTYKKAMLYPDDLAIRDNVGEFTYFQLFMTAKRLSIQISNICGSGASLPVGFFCANDAMWIVMLWSCWMSGQVAVPLRTSPSLELLRLQAIDCKAKLFLGTPENASIVDELAQTLKAATIVLDHDFVPPVKEISSTSMYAQQLVISRDSGVLMPEAMLPNDFYENSIAMLLYPSTSTSTSTSNESHSPKPVLLTHRNVDAQIRCLINTWHLGPSDTLLPVLPMVHMHIAIGAVLDVGGNVVLEPGCNASSIWNSLLGVNLSSKKRCTCFLAKPIVYKQLIAEYQKMFLKDEHMVEYIKKHCSEKMRLMATGFALLPDSVFNYWRDITGHHILEYYGTLETGFVLGHTIEEGPKELPKLVPEKGVPKPTARFVSSNYKPRTLGSPLQGVTARLMGPTGEEIFKCQNHVAGPVKTGPLSEASSIPVRNFDPAKAAVQGGLEISCRRLSVEELPAGMEVEEIFIPTGDICAYYNDNFYFISKACDVITVGGIQVNASEVKKLLLSHPKINDVAILAIPDLVWGNRLCVVCIVSPDVQIELETIETYCQEHLPPFKCPHVVKLLHVN</sequence>
<dbReference type="AlphaFoldDB" id="B4G747"/>
<name>B4G747_DROPE</name>
<dbReference type="Gene3D" id="3.30.300.30">
    <property type="match status" value="1"/>
</dbReference>
<gene>
    <name evidence="4" type="primary">Dper\GL19599</name>
    <name evidence="4" type="ORF">Dper_GL19599</name>
</gene>
<dbReference type="InterPro" id="IPR045851">
    <property type="entry name" value="AMP-bd_C_sf"/>
</dbReference>
<dbReference type="KEGG" id="dpe:6589366"/>
<dbReference type="PANTHER" id="PTHR43201:SF8">
    <property type="entry name" value="ACYL-COA SYNTHETASE FAMILY MEMBER 3"/>
    <property type="match status" value="1"/>
</dbReference>
<dbReference type="OMA" id="IYEYYGM"/>
<proteinExistence type="inferred from homology"/>
<dbReference type="HOGENOM" id="CLU_000022_59_11_1"/>
<reference evidence="4 5" key="1">
    <citation type="journal article" date="2007" name="Nature">
        <title>Evolution of genes and genomes on the Drosophila phylogeny.</title>
        <authorList>
            <consortium name="Drosophila 12 Genomes Consortium"/>
            <person name="Clark A.G."/>
            <person name="Eisen M.B."/>
            <person name="Smith D.R."/>
            <person name="Bergman C.M."/>
            <person name="Oliver B."/>
            <person name="Markow T.A."/>
            <person name="Kaufman T.C."/>
            <person name="Kellis M."/>
            <person name="Gelbart W."/>
            <person name="Iyer V.N."/>
            <person name="Pollard D.A."/>
            <person name="Sackton T.B."/>
            <person name="Larracuente A.M."/>
            <person name="Singh N.D."/>
            <person name="Abad J.P."/>
            <person name="Abt D.N."/>
            <person name="Adryan B."/>
            <person name="Aguade M."/>
            <person name="Akashi H."/>
            <person name="Anderson W.W."/>
            <person name="Aquadro C.F."/>
            <person name="Ardell D.H."/>
            <person name="Arguello R."/>
            <person name="Artieri C.G."/>
            <person name="Barbash D.A."/>
            <person name="Barker D."/>
            <person name="Barsanti P."/>
            <person name="Batterham P."/>
            <person name="Batzoglou S."/>
            <person name="Begun D."/>
            <person name="Bhutkar A."/>
            <person name="Blanco E."/>
            <person name="Bosak S.A."/>
            <person name="Bradley R.K."/>
            <person name="Brand A.D."/>
            <person name="Brent M.R."/>
            <person name="Brooks A.N."/>
            <person name="Brown R.H."/>
            <person name="Butlin R.K."/>
            <person name="Caggese C."/>
            <person name="Calvi B.R."/>
            <person name="Bernardo de Carvalho A."/>
            <person name="Caspi A."/>
            <person name="Castrezana S."/>
            <person name="Celniker S.E."/>
            <person name="Chang J.L."/>
            <person name="Chapple C."/>
            <person name="Chatterji S."/>
            <person name="Chinwalla A."/>
            <person name="Civetta A."/>
            <person name="Clifton S.W."/>
            <person name="Comeron J.M."/>
            <person name="Costello J.C."/>
            <person name="Coyne J.A."/>
            <person name="Daub J."/>
            <person name="David R.G."/>
            <person name="Delcher A.L."/>
            <person name="Delehaunty K."/>
            <person name="Do C.B."/>
            <person name="Ebling H."/>
            <person name="Edwards K."/>
            <person name="Eickbush T."/>
            <person name="Evans J.D."/>
            <person name="Filipski A."/>
            <person name="Findeiss S."/>
            <person name="Freyhult E."/>
            <person name="Fulton L."/>
            <person name="Fulton R."/>
            <person name="Garcia A.C."/>
            <person name="Gardiner A."/>
            <person name="Garfield D.A."/>
            <person name="Garvin B.E."/>
            <person name="Gibson G."/>
            <person name="Gilbert D."/>
            <person name="Gnerre S."/>
            <person name="Godfrey J."/>
            <person name="Good R."/>
            <person name="Gotea V."/>
            <person name="Gravely B."/>
            <person name="Greenberg A.J."/>
            <person name="Griffiths-Jones S."/>
            <person name="Gross S."/>
            <person name="Guigo R."/>
            <person name="Gustafson E.A."/>
            <person name="Haerty W."/>
            <person name="Hahn M.W."/>
            <person name="Halligan D.L."/>
            <person name="Halpern A.L."/>
            <person name="Halter G.M."/>
            <person name="Han M.V."/>
            <person name="Heger A."/>
            <person name="Hillier L."/>
            <person name="Hinrichs A.S."/>
            <person name="Holmes I."/>
            <person name="Hoskins R.A."/>
            <person name="Hubisz M.J."/>
            <person name="Hultmark D."/>
            <person name="Huntley M.A."/>
            <person name="Jaffe D.B."/>
            <person name="Jagadeeshan S."/>
            <person name="Jeck W.R."/>
            <person name="Johnson J."/>
            <person name="Jones C.D."/>
            <person name="Jordan W.C."/>
            <person name="Karpen G.H."/>
            <person name="Kataoka E."/>
            <person name="Keightley P.D."/>
            <person name="Kheradpour P."/>
            <person name="Kirkness E.F."/>
            <person name="Koerich L.B."/>
            <person name="Kristiansen K."/>
            <person name="Kudrna D."/>
            <person name="Kulathinal R.J."/>
            <person name="Kumar S."/>
            <person name="Kwok R."/>
            <person name="Lander E."/>
            <person name="Langley C.H."/>
            <person name="Lapoint R."/>
            <person name="Lazzaro B.P."/>
            <person name="Lee S.J."/>
            <person name="Levesque L."/>
            <person name="Li R."/>
            <person name="Lin C.F."/>
            <person name="Lin M.F."/>
            <person name="Lindblad-Toh K."/>
            <person name="Llopart A."/>
            <person name="Long M."/>
            <person name="Low L."/>
            <person name="Lozovsky E."/>
            <person name="Lu J."/>
            <person name="Luo M."/>
            <person name="Machado C.A."/>
            <person name="Makalowski W."/>
            <person name="Marzo M."/>
            <person name="Matsuda M."/>
            <person name="Matzkin L."/>
            <person name="McAllister B."/>
            <person name="McBride C.S."/>
            <person name="McKernan B."/>
            <person name="McKernan K."/>
            <person name="Mendez-Lago M."/>
            <person name="Minx P."/>
            <person name="Mollenhauer M.U."/>
            <person name="Montooth K."/>
            <person name="Mount S.M."/>
            <person name="Mu X."/>
            <person name="Myers E."/>
            <person name="Negre B."/>
            <person name="Newfeld S."/>
            <person name="Nielsen R."/>
            <person name="Noor M.A."/>
            <person name="O'Grady P."/>
            <person name="Pachter L."/>
            <person name="Papaceit M."/>
            <person name="Parisi M.J."/>
            <person name="Parisi M."/>
            <person name="Parts L."/>
            <person name="Pedersen J.S."/>
            <person name="Pesole G."/>
            <person name="Phillippy A.M."/>
            <person name="Ponting C.P."/>
            <person name="Pop M."/>
            <person name="Porcelli D."/>
            <person name="Powell J.R."/>
            <person name="Prohaska S."/>
            <person name="Pruitt K."/>
            <person name="Puig M."/>
            <person name="Quesneville H."/>
            <person name="Ram K.R."/>
            <person name="Rand D."/>
            <person name="Rasmussen M.D."/>
            <person name="Reed L.K."/>
            <person name="Reenan R."/>
            <person name="Reily A."/>
            <person name="Remington K.A."/>
            <person name="Rieger T.T."/>
            <person name="Ritchie M.G."/>
            <person name="Robin C."/>
            <person name="Rogers Y.H."/>
            <person name="Rohde C."/>
            <person name="Rozas J."/>
            <person name="Rubenfield M.J."/>
            <person name="Ruiz A."/>
            <person name="Russo S."/>
            <person name="Salzberg S.L."/>
            <person name="Sanchez-Gracia A."/>
            <person name="Saranga D.J."/>
            <person name="Sato H."/>
            <person name="Schaeffer S.W."/>
            <person name="Schatz M.C."/>
            <person name="Schlenke T."/>
            <person name="Schwartz R."/>
            <person name="Segarra C."/>
            <person name="Singh R.S."/>
            <person name="Sirot L."/>
            <person name="Sirota M."/>
            <person name="Sisneros N.B."/>
            <person name="Smith C.D."/>
            <person name="Smith T.F."/>
            <person name="Spieth J."/>
            <person name="Stage D.E."/>
            <person name="Stark A."/>
            <person name="Stephan W."/>
            <person name="Strausberg R.L."/>
            <person name="Strempel S."/>
            <person name="Sturgill D."/>
            <person name="Sutton G."/>
            <person name="Sutton G.G."/>
            <person name="Tao W."/>
            <person name="Teichmann S."/>
            <person name="Tobari Y.N."/>
            <person name="Tomimura Y."/>
            <person name="Tsolas J.M."/>
            <person name="Valente V.L."/>
            <person name="Venter E."/>
            <person name="Venter J.C."/>
            <person name="Vicario S."/>
            <person name="Vieira F.G."/>
            <person name="Vilella A.J."/>
            <person name="Villasante A."/>
            <person name="Walenz B."/>
            <person name="Wang J."/>
            <person name="Wasserman M."/>
            <person name="Watts T."/>
            <person name="Wilson D."/>
            <person name="Wilson R.K."/>
            <person name="Wing R.A."/>
            <person name="Wolfner M.F."/>
            <person name="Wong A."/>
            <person name="Wong G.K."/>
            <person name="Wu C.I."/>
            <person name="Wu G."/>
            <person name="Yamamoto D."/>
            <person name="Yang H.P."/>
            <person name="Yang S.P."/>
            <person name="Yorke J.A."/>
            <person name="Yoshida K."/>
            <person name="Zdobnov E."/>
            <person name="Zhang P."/>
            <person name="Zhang Y."/>
            <person name="Zimin A.V."/>
            <person name="Baldwin J."/>
            <person name="Abdouelleil A."/>
            <person name="Abdulkadir J."/>
            <person name="Abebe A."/>
            <person name="Abera B."/>
            <person name="Abreu J."/>
            <person name="Acer S.C."/>
            <person name="Aftuck L."/>
            <person name="Alexander A."/>
            <person name="An P."/>
            <person name="Anderson E."/>
            <person name="Anderson S."/>
            <person name="Arachi H."/>
            <person name="Azer M."/>
            <person name="Bachantsang P."/>
            <person name="Barry A."/>
            <person name="Bayul T."/>
            <person name="Berlin A."/>
            <person name="Bessette D."/>
            <person name="Bloom T."/>
            <person name="Blye J."/>
            <person name="Boguslavskiy L."/>
            <person name="Bonnet C."/>
            <person name="Boukhgalter B."/>
            <person name="Bourzgui I."/>
            <person name="Brown A."/>
            <person name="Cahill P."/>
            <person name="Channer S."/>
            <person name="Cheshatsang Y."/>
            <person name="Chuda L."/>
            <person name="Citroen M."/>
            <person name="Collymore A."/>
            <person name="Cooke P."/>
            <person name="Costello M."/>
            <person name="D'Aco K."/>
            <person name="Daza R."/>
            <person name="De Haan G."/>
            <person name="DeGray S."/>
            <person name="DeMaso C."/>
            <person name="Dhargay N."/>
            <person name="Dooley K."/>
            <person name="Dooley E."/>
            <person name="Doricent M."/>
            <person name="Dorje P."/>
            <person name="Dorjee K."/>
            <person name="Dupes A."/>
            <person name="Elong R."/>
            <person name="Falk J."/>
            <person name="Farina A."/>
            <person name="Faro S."/>
            <person name="Ferguson D."/>
            <person name="Fisher S."/>
            <person name="Foley C.D."/>
            <person name="Franke A."/>
            <person name="Friedrich D."/>
            <person name="Gadbois L."/>
            <person name="Gearin G."/>
            <person name="Gearin C.R."/>
            <person name="Giannoukos G."/>
            <person name="Goode T."/>
            <person name="Graham J."/>
            <person name="Grandbois E."/>
            <person name="Grewal S."/>
            <person name="Gyaltsen K."/>
            <person name="Hafez N."/>
            <person name="Hagos B."/>
            <person name="Hall J."/>
            <person name="Henson C."/>
            <person name="Hollinger A."/>
            <person name="Honan T."/>
            <person name="Huard M.D."/>
            <person name="Hughes L."/>
            <person name="Hurhula B."/>
            <person name="Husby M.E."/>
            <person name="Kamat A."/>
            <person name="Kanga B."/>
            <person name="Kashin S."/>
            <person name="Khazanovich D."/>
            <person name="Kisner P."/>
            <person name="Lance K."/>
            <person name="Lara M."/>
            <person name="Lee W."/>
            <person name="Lennon N."/>
            <person name="Letendre F."/>
            <person name="LeVine R."/>
            <person name="Lipovsky A."/>
            <person name="Liu X."/>
            <person name="Liu J."/>
            <person name="Liu S."/>
            <person name="Lokyitsang T."/>
            <person name="Lokyitsang Y."/>
            <person name="Lubonja R."/>
            <person name="Lui A."/>
            <person name="MacDonald P."/>
            <person name="Magnisalis V."/>
            <person name="Maru K."/>
            <person name="Matthews C."/>
            <person name="McCusker W."/>
            <person name="McDonough S."/>
            <person name="Mehta T."/>
            <person name="Meldrim J."/>
            <person name="Meneus L."/>
            <person name="Mihai O."/>
            <person name="Mihalev A."/>
            <person name="Mihova T."/>
            <person name="Mittelman R."/>
            <person name="Mlenga V."/>
            <person name="Montmayeur A."/>
            <person name="Mulrain L."/>
            <person name="Navidi A."/>
            <person name="Naylor J."/>
            <person name="Negash T."/>
            <person name="Nguyen T."/>
            <person name="Nguyen N."/>
            <person name="Nicol R."/>
            <person name="Norbu C."/>
            <person name="Norbu N."/>
            <person name="Novod N."/>
            <person name="O'Neill B."/>
            <person name="Osman S."/>
            <person name="Markiewicz E."/>
            <person name="Oyono O.L."/>
            <person name="Patti C."/>
            <person name="Phunkhang P."/>
            <person name="Pierre F."/>
            <person name="Priest M."/>
            <person name="Raghuraman S."/>
            <person name="Rege F."/>
            <person name="Reyes R."/>
            <person name="Rise C."/>
            <person name="Rogov P."/>
            <person name="Ross K."/>
            <person name="Ryan E."/>
            <person name="Settipalli S."/>
            <person name="Shea T."/>
            <person name="Sherpa N."/>
            <person name="Shi L."/>
            <person name="Shih D."/>
            <person name="Sparrow T."/>
            <person name="Spaulding J."/>
            <person name="Stalker J."/>
            <person name="Stange-Thomann N."/>
            <person name="Stavropoulos S."/>
            <person name="Stone C."/>
            <person name="Strader C."/>
            <person name="Tesfaye S."/>
            <person name="Thomson T."/>
            <person name="Thoulutsang Y."/>
            <person name="Thoulutsang D."/>
            <person name="Topham K."/>
            <person name="Topping I."/>
            <person name="Tsamla T."/>
            <person name="Vassiliev H."/>
            <person name="Vo A."/>
            <person name="Wangchuk T."/>
            <person name="Wangdi T."/>
            <person name="Weiand M."/>
            <person name="Wilkinson J."/>
            <person name="Wilson A."/>
            <person name="Yadav S."/>
            <person name="Young G."/>
            <person name="Yu Q."/>
            <person name="Zembek L."/>
            <person name="Zhong D."/>
            <person name="Zimmer A."/>
            <person name="Zwirko Z."/>
            <person name="Jaffe D.B."/>
            <person name="Alvarez P."/>
            <person name="Brockman W."/>
            <person name="Butler J."/>
            <person name="Chin C."/>
            <person name="Gnerre S."/>
            <person name="Grabherr M."/>
            <person name="Kleber M."/>
            <person name="Mauceli E."/>
            <person name="MacCallum I."/>
        </authorList>
    </citation>
    <scope>NUCLEOTIDE SEQUENCE [LARGE SCALE GENOMIC DNA]</scope>
    <source>
        <strain evidence="5">MSH-3 / Tucson 14011-0111.49</strain>
    </source>
</reference>
<comment type="similarity">
    <text evidence="1">Belongs to the ATP-dependent AMP-binding enzyme family.</text>
</comment>
<dbReference type="OrthoDB" id="2962993at2759"/>
<dbReference type="PANTHER" id="PTHR43201">
    <property type="entry name" value="ACYL-COA SYNTHETASE"/>
    <property type="match status" value="1"/>
</dbReference>
<dbReference type="SMR" id="B4G747"/>
<dbReference type="InterPro" id="IPR000873">
    <property type="entry name" value="AMP-dep_synth/lig_dom"/>
</dbReference>
<organism evidence="5">
    <name type="scientific">Drosophila persimilis</name>
    <name type="common">Fruit fly</name>
    <dbReference type="NCBI Taxonomy" id="7234"/>
    <lineage>
        <taxon>Eukaryota</taxon>
        <taxon>Metazoa</taxon>
        <taxon>Ecdysozoa</taxon>
        <taxon>Arthropoda</taxon>
        <taxon>Hexapoda</taxon>
        <taxon>Insecta</taxon>
        <taxon>Pterygota</taxon>
        <taxon>Neoptera</taxon>
        <taxon>Endopterygota</taxon>
        <taxon>Diptera</taxon>
        <taxon>Brachycera</taxon>
        <taxon>Muscomorpha</taxon>
        <taxon>Ephydroidea</taxon>
        <taxon>Drosophilidae</taxon>
        <taxon>Drosophila</taxon>
        <taxon>Sophophora</taxon>
    </lineage>
</organism>
<accession>B4G747</accession>
<protein>
    <submittedName>
        <fullName evidence="4">GL19599</fullName>
    </submittedName>
</protein>
<evidence type="ECO:0000313" key="5">
    <source>
        <dbReference type="Proteomes" id="UP000008744"/>
    </source>
</evidence>
<feature type="domain" description="AMP-binding enzyme C-terminal" evidence="3">
    <location>
        <begin position="548"/>
        <end position="611"/>
    </location>
</feature>
<dbReference type="EMBL" id="CH479180">
    <property type="protein sequence ID" value="EDW29246.1"/>
    <property type="molecule type" value="Genomic_DNA"/>
</dbReference>
<evidence type="ECO:0000259" key="3">
    <source>
        <dbReference type="Pfam" id="PF13193"/>
    </source>
</evidence>
<dbReference type="GO" id="GO:0031956">
    <property type="term" value="F:medium-chain fatty acid-CoA ligase activity"/>
    <property type="evidence" value="ECO:0007669"/>
    <property type="project" value="TreeGrafter"/>
</dbReference>
<evidence type="ECO:0000313" key="4">
    <source>
        <dbReference type="EMBL" id="EDW29246.1"/>
    </source>
</evidence>
<dbReference type="STRING" id="7234.B4G747"/>
<evidence type="ECO:0000256" key="1">
    <source>
        <dbReference type="ARBA" id="ARBA00006432"/>
    </source>
</evidence>
<dbReference type="Proteomes" id="UP000008744">
    <property type="component" value="Unassembled WGS sequence"/>
</dbReference>
<dbReference type="Pfam" id="PF13193">
    <property type="entry name" value="AMP-binding_C"/>
    <property type="match status" value="1"/>
</dbReference>
<dbReference type="eggNOG" id="KOG1176">
    <property type="taxonomic scope" value="Eukaryota"/>
</dbReference>
<feature type="domain" description="AMP-dependent synthetase/ligase" evidence="2">
    <location>
        <begin position="58"/>
        <end position="420"/>
    </location>
</feature>
<dbReference type="Pfam" id="PF00501">
    <property type="entry name" value="AMP-binding"/>
    <property type="match status" value="1"/>
</dbReference>
<dbReference type="GO" id="GO:0006631">
    <property type="term" value="P:fatty acid metabolic process"/>
    <property type="evidence" value="ECO:0007669"/>
    <property type="project" value="TreeGrafter"/>
</dbReference>
<dbReference type="InterPro" id="IPR025110">
    <property type="entry name" value="AMP-bd_C"/>
</dbReference>